<dbReference type="Proteomes" id="UP000226079">
    <property type="component" value="Unassembled WGS sequence"/>
</dbReference>
<dbReference type="GO" id="GO:0008982">
    <property type="term" value="F:protein-N(PI)-phosphohistidine-sugar phosphotransferase activity"/>
    <property type="evidence" value="ECO:0007669"/>
    <property type="project" value="UniProtKB-UniRule"/>
</dbReference>
<evidence type="ECO:0000256" key="8">
    <source>
        <dbReference type="PIRNR" id="PIRNR006351"/>
    </source>
</evidence>
<dbReference type="InterPro" id="IPR004501">
    <property type="entry name" value="PTS_EIIC_3"/>
</dbReference>
<feature type="transmembrane region" description="Helical" evidence="9">
    <location>
        <begin position="331"/>
        <end position="355"/>
    </location>
</feature>
<feature type="transmembrane region" description="Helical" evidence="9">
    <location>
        <begin position="129"/>
        <end position="152"/>
    </location>
</feature>
<dbReference type="InterPro" id="IPR003352">
    <property type="entry name" value="PTS_EIIC"/>
</dbReference>
<reference evidence="11 12" key="1">
    <citation type="submission" date="2017-10" db="EMBL/GenBank/DDBJ databases">
        <title>Sequencing the genomes of 1000 actinobacteria strains.</title>
        <authorList>
            <person name="Klenk H.-P."/>
        </authorList>
    </citation>
    <scope>NUCLEOTIDE SEQUENCE [LARGE SCALE GENOMIC DNA]</scope>
    <source>
        <strain evidence="11 12">DSM 15597</strain>
    </source>
</reference>
<feature type="transmembrane region" description="Helical" evidence="9">
    <location>
        <begin position="71"/>
        <end position="88"/>
    </location>
</feature>
<keyword evidence="12" id="KW-1185">Reference proteome</keyword>
<evidence type="ECO:0000256" key="3">
    <source>
        <dbReference type="ARBA" id="ARBA00022475"/>
    </source>
</evidence>
<feature type="transmembrane region" description="Helical" evidence="9">
    <location>
        <begin position="262"/>
        <end position="283"/>
    </location>
</feature>
<gene>
    <name evidence="11" type="ORF">ATK74_2349</name>
</gene>
<keyword evidence="7 8" id="KW-0472">Membrane</keyword>
<evidence type="ECO:0000256" key="5">
    <source>
        <dbReference type="ARBA" id="ARBA00022692"/>
    </source>
</evidence>
<dbReference type="InterPro" id="IPR004796">
    <property type="entry name" value="PTS_IIC_cello"/>
</dbReference>
<comment type="caution">
    <text evidence="11">The sequence shown here is derived from an EMBL/GenBank/DDBJ whole genome shotgun (WGS) entry which is preliminary data.</text>
</comment>
<dbReference type="Pfam" id="PF02378">
    <property type="entry name" value="PTS_EIIC"/>
    <property type="match status" value="1"/>
</dbReference>
<protein>
    <recommendedName>
        <fullName evidence="8">Permease IIC component</fullName>
    </recommendedName>
</protein>
<evidence type="ECO:0000256" key="9">
    <source>
        <dbReference type="SAM" id="Phobius"/>
    </source>
</evidence>
<dbReference type="PROSITE" id="PS51105">
    <property type="entry name" value="PTS_EIIC_TYPE_3"/>
    <property type="match status" value="1"/>
</dbReference>
<evidence type="ECO:0000259" key="10">
    <source>
        <dbReference type="PROSITE" id="PS51105"/>
    </source>
</evidence>
<feature type="transmembrane region" description="Helical" evidence="9">
    <location>
        <begin position="38"/>
        <end position="59"/>
    </location>
</feature>
<evidence type="ECO:0000313" key="11">
    <source>
        <dbReference type="EMBL" id="PFG17773.1"/>
    </source>
</evidence>
<evidence type="ECO:0000313" key="12">
    <source>
        <dbReference type="Proteomes" id="UP000226079"/>
    </source>
</evidence>
<dbReference type="GO" id="GO:0009401">
    <property type="term" value="P:phosphoenolpyruvate-dependent sugar phosphotransferase system"/>
    <property type="evidence" value="ECO:0007669"/>
    <property type="project" value="InterPro"/>
</dbReference>
<dbReference type="OrthoDB" id="3169536at2"/>
<dbReference type="GO" id="GO:0005886">
    <property type="term" value="C:plasma membrane"/>
    <property type="evidence" value="ECO:0007669"/>
    <property type="project" value="UniProtKB-SubCell"/>
</dbReference>
<dbReference type="InterPro" id="IPR051088">
    <property type="entry name" value="PTS_Sugar-EIIC/EIIB"/>
</dbReference>
<feature type="domain" description="PTS EIIC type-3" evidence="10">
    <location>
        <begin position="12"/>
        <end position="398"/>
    </location>
</feature>
<dbReference type="PANTHER" id="PTHR33989:SF4">
    <property type="entry name" value="PTS SYSTEM N,N'-DIACETYLCHITOBIOSE-SPECIFIC EIIC COMPONENT"/>
    <property type="match status" value="1"/>
</dbReference>
<evidence type="ECO:0000256" key="2">
    <source>
        <dbReference type="ARBA" id="ARBA00022448"/>
    </source>
</evidence>
<sequence>MKRFYQSLMTWLKQSLSPMVAKFTQNTYVMAVQSAFQMVLPMILVGAVANLLATFRNFLPWLPDVSAINQYSFGLLGLFLAFVIPFNVLELKGLGRARMVAGLTGISTMFALMGPKIDKNGVMSFAAGNLGAGGMTVGLIAGLLLGWLFSAYFKRGLFPKDTTLPTIVVTWFESILPVILVIAAAVVTTSLGVDVFGSMTRLFEPLQAIGNSFVGFVLLYFLMALFYSLGLSAWTAYPIFLALALPNIAANADLVAAGQKPIYITTVEVVFAGWCTFGGMGGTMPLNLQMLRSKSARIRSVGRVAIFPSIFNINEPVMYGLPVVWNPLMMIPYLIVSLIVPSLTYLTLSGGLVAIPSRPFAMNFLPQPVSTFLTNYDWLGVVFWAVLFVIAYFVYLPFFKTYEAQEAAKEKAAAEAEDAAEAVAA</sequence>
<feature type="transmembrane region" description="Helical" evidence="9">
    <location>
        <begin position="208"/>
        <end position="229"/>
    </location>
</feature>
<name>A0A2A9CTJ5_9ACTN</name>
<dbReference type="EMBL" id="PDJC01000001">
    <property type="protein sequence ID" value="PFG17773.1"/>
    <property type="molecule type" value="Genomic_DNA"/>
</dbReference>
<feature type="transmembrane region" description="Helical" evidence="9">
    <location>
        <begin position="164"/>
        <end position="188"/>
    </location>
</feature>
<comment type="subcellular location">
    <subcellularLocation>
        <location evidence="1">Cell membrane</location>
        <topology evidence="1">Multi-pass membrane protein</topology>
    </subcellularLocation>
</comment>
<accession>A0A2A9CTJ5</accession>
<feature type="transmembrane region" description="Helical" evidence="9">
    <location>
        <begin position="236"/>
        <end position="256"/>
    </location>
</feature>
<keyword evidence="6 9" id="KW-1133">Transmembrane helix</keyword>
<dbReference type="PANTHER" id="PTHR33989">
    <property type="match status" value="1"/>
</dbReference>
<evidence type="ECO:0000256" key="6">
    <source>
        <dbReference type="ARBA" id="ARBA00022989"/>
    </source>
</evidence>
<comment type="function">
    <text evidence="8">The phosphoenolpyruvate-dependent sugar phosphotransferase system (PTS), a major carbohydrate active -transport system, catalyzes the phosphorylation of incoming sugar substrates concomitant with their translocation across the cell membrane.</text>
</comment>
<dbReference type="AlphaFoldDB" id="A0A2A9CTJ5"/>
<keyword evidence="2 8" id="KW-0813">Transport</keyword>
<keyword evidence="5 9" id="KW-0812">Transmembrane</keyword>
<evidence type="ECO:0000256" key="4">
    <source>
        <dbReference type="ARBA" id="ARBA00022597"/>
    </source>
</evidence>
<feature type="transmembrane region" description="Helical" evidence="9">
    <location>
        <begin position="100"/>
        <end position="117"/>
    </location>
</feature>
<evidence type="ECO:0000256" key="7">
    <source>
        <dbReference type="ARBA" id="ARBA00023136"/>
    </source>
</evidence>
<keyword evidence="3 8" id="KW-1003">Cell membrane</keyword>
<keyword evidence="4 8" id="KW-0762">Sugar transport</keyword>
<organism evidence="11 12">
    <name type="scientific">Propionicimonas paludicola</name>
    <dbReference type="NCBI Taxonomy" id="185243"/>
    <lineage>
        <taxon>Bacteria</taxon>
        <taxon>Bacillati</taxon>
        <taxon>Actinomycetota</taxon>
        <taxon>Actinomycetes</taxon>
        <taxon>Propionibacteriales</taxon>
        <taxon>Nocardioidaceae</taxon>
        <taxon>Propionicimonas</taxon>
    </lineage>
</organism>
<dbReference type="GO" id="GO:1902815">
    <property type="term" value="P:N,N'-diacetylchitobiose import"/>
    <property type="evidence" value="ECO:0007669"/>
    <property type="project" value="TreeGrafter"/>
</dbReference>
<evidence type="ECO:0000256" key="1">
    <source>
        <dbReference type="ARBA" id="ARBA00004651"/>
    </source>
</evidence>
<proteinExistence type="predicted"/>
<feature type="transmembrane region" description="Helical" evidence="9">
    <location>
        <begin position="376"/>
        <end position="395"/>
    </location>
</feature>
<dbReference type="PIRSF" id="PIRSF006351">
    <property type="entry name" value="PTS_EIIC-Cellobiose"/>
    <property type="match status" value="1"/>
</dbReference>